<gene>
    <name evidence="1" type="ORF">KJJ99_11860</name>
</gene>
<dbReference type="Proteomes" id="UP000782475">
    <property type="component" value="Unassembled WGS sequence"/>
</dbReference>
<name>A0ACC5VKC7_STUCH</name>
<proteinExistence type="predicted"/>
<dbReference type="EMBL" id="JAHHFP010000020">
    <property type="protein sequence ID" value="MBX7272488.1"/>
    <property type="molecule type" value="Genomic_DNA"/>
</dbReference>
<protein>
    <submittedName>
        <fullName evidence="1">Uncharacterized protein</fullName>
    </submittedName>
</protein>
<keyword evidence="2" id="KW-1185">Reference proteome</keyword>
<comment type="caution">
    <text evidence="1">The sequence shown here is derived from an EMBL/GenBank/DDBJ whole genome shotgun (WGS) entry which is preliminary data.</text>
</comment>
<evidence type="ECO:0000313" key="1">
    <source>
        <dbReference type="EMBL" id="MBX7272488.1"/>
    </source>
</evidence>
<sequence>MTTPRGSITAPLMSFSLPPGRSVSLRLLSASTAKQVVHLISDDECRHCRRPDAGVTGQAQQIGASGRIAIDFPQANLQLRMLRGELRGMGLGCAAVRAAVTHEYLKHRCVSERMSAGQYPQKHQQSPAQHDVVHERASLVLA</sequence>
<organism evidence="1 2">
    <name type="scientific">Stutzerimonas chloritidismutans</name>
    <name type="common">Pseudomonas chloritidismutans</name>
    <dbReference type="NCBI Taxonomy" id="203192"/>
    <lineage>
        <taxon>Bacteria</taxon>
        <taxon>Pseudomonadati</taxon>
        <taxon>Pseudomonadota</taxon>
        <taxon>Gammaproteobacteria</taxon>
        <taxon>Pseudomonadales</taxon>
        <taxon>Pseudomonadaceae</taxon>
        <taxon>Stutzerimonas</taxon>
    </lineage>
</organism>
<evidence type="ECO:0000313" key="2">
    <source>
        <dbReference type="Proteomes" id="UP000782475"/>
    </source>
</evidence>
<accession>A0ACC5VKC7</accession>
<reference evidence="1 2" key="1">
    <citation type="journal article" date="2021" name="Appl. Microbiol. Biotechnol.">
        <title>Biotechnological applications of marine bacteria in bioremediation of environments polluted with hydrocarbons and plastics.</title>
        <authorList>
            <person name="Muriel-Millan L.F."/>
            <person name="Millan-Lopez S."/>
            <person name="Pardo-Lopez L."/>
        </authorList>
    </citation>
    <scope>NUCLEOTIDE SEQUENCE [LARGE SCALE GENOMIC DNA]</scope>
    <source>
        <strain evidence="1 2">GOM4</strain>
    </source>
</reference>